<dbReference type="SUPFAM" id="SSF57196">
    <property type="entry name" value="EGF/Laminin"/>
    <property type="match status" value="1"/>
</dbReference>
<evidence type="ECO:0000313" key="5">
    <source>
        <dbReference type="Proteomes" id="UP001497525"/>
    </source>
</evidence>
<feature type="compositionally biased region" description="Low complexity" evidence="1">
    <location>
        <begin position="241"/>
        <end position="266"/>
    </location>
</feature>
<gene>
    <name evidence="4" type="ORF">CDAUBV1_LOCUS2818</name>
</gene>
<feature type="non-terminal residue" evidence="4">
    <location>
        <position position="1"/>
    </location>
</feature>
<dbReference type="CDD" id="cd00054">
    <property type="entry name" value="EGF_CA"/>
    <property type="match status" value="1"/>
</dbReference>
<feature type="compositionally biased region" description="Basic and acidic residues" evidence="1">
    <location>
        <begin position="231"/>
        <end position="240"/>
    </location>
</feature>
<reference evidence="4" key="1">
    <citation type="submission" date="2024-06" db="EMBL/GenBank/DDBJ databases">
        <authorList>
            <person name="Liu X."/>
            <person name="Lenzi L."/>
            <person name="Haldenby T S."/>
            <person name="Uol C."/>
        </authorList>
    </citation>
    <scope>NUCLEOTIDE SEQUENCE</scope>
</reference>
<feature type="compositionally biased region" description="Low complexity" evidence="1">
    <location>
        <begin position="418"/>
        <end position="460"/>
    </location>
</feature>
<organism evidence="4 5">
    <name type="scientific">Calicophoron daubneyi</name>
    <name type="common">Rumen fluke</name>
    <name type="synonym">Paramphistomum daubneyi</name>
    <dbReference type="NCBI Taxonomy" id="300641"/>
    <lineage>
        <taxon>Eukaryota</taxon>
        <taxon>Metazoa</taxon>
        <taxon>Spiralia</taxon>
        <taxon>Lophotrochozoa</taxon>
        <taxon>Platyhelminthes</taxon>
        <taxon>Trematoda</taxon>
        <taxon>Digenea</taxon>
        <taxon>Plagiorchiida</taxon>
        <taxon>Pronocephalata</taxon>
        <taxon>Paramphistomoidea</taxon>
        <taxon>Paramphistomidae</taxon>
        <taxon>Calicophoron</taxon>
    </lineage>
</organism>
<evidence type="ECO:0000259" key="3">
    <source>
        <dbReference type="PROSITE" id="PS01186"/>
    </source>
</evidence>
<accession>A0AAV2T0E2</accession>
<dbReference type="Proteomes" id="UP001497525">
    <property type="component" value="Unassembled WGS sequence"/>
</dbReference>
<evidence type="ECO:0000259" key="2">
    <source>
        <dbReference type="PROSITE" id="PS00022"/>
    </source>
</evidence>
<feature type="region of interest" description="Disordered" evidence="1">
    <location>
        <begin position="222"/>
        <end position="460"/>
    </location>
</feature>
<feature type="domain" description="EGF-like" evidence="2 3">
    <location>
        <begin position="207"/>
        <end position="218"/>
    </location>
</feature>
<feature type="compositionally biased region" description="Basic and acidic residues" evidence="1">
    <location>
        <begin position="290"/>
        <end position="301"/>
    </location>
</feature>
<proteinExistence type="predicted"/>
<protein>
    <recommendedName>
        <fullName evidence="2 3">EGF-like domain-containing protein</fullName>
    </recommendedName>
</protein>
<sequence>IRCIKRSLFTNSLPRRRPCLNADSSRSDDMIASMAKSGTAFWRSCWLFQLFLILLLVSTTCGLENIIIELKMKYYCSTSLHYLDNELCMSQCGCNPFFEIEMSNQRYEFGGDRKWYRGKFEIYFGDYLSPTLPNKLIFKGSYRDYRRKEPTLHIAIGDEYRRVRNYIVDDRLAITVPRIIPNTRRDAHWVVQQIDTCCTMLQVSYKCYCKPGYYGKRCEHRRTTTASPRIRTTESRRTTREGTISTTHTTESQRQTTTQESTARTNTEMKTETDVILTSQATNAPTSEATTKDTTEIHTDKSAPQTTTNTHTSTNTPCTTTSSTQTHTQSTTQNTETTHTNTQPTTSSAPITSSAITTETPTISTTTPYITTSIPTLTTPLTYSSSQTHTQSTTQNTETTHTDTQPTTSSAPITSNAITTETPTLSTTTSYTTTNIPTNTTPLTYSHTHTQTQTGTHSHA</sequence>
<dbReference type="PROSITE" id="PS00022">
    <property type="entry name" value="EGF_1"/>
    <property type="match status" value="1"/>
</dbReference>
<comment type="caution">
    <text evidence="4">The sequence shown here is derived from an EMBL/GenBank/DDBJ whole genome shotgun (WGS) entry which is preliminary data.</text>
</comment>
<dbReference type="PROSITE" id="PS01186">
    <property type="entry name" value="EGF_2"/>
    <property type="match status" value="1"/>
</dbReference>
<feature type="compositionally biased region" description="Low complexity" evidence="1">
    <location>
        <begin position="304"/>
        <end position="410"/>
    </location>
</feature>
<evidence type="ECO:0000313" key="4">
    <source>
        <dbReference type="EMBL" id="CAL5130644.1"/>
    </source>
</evidence>
<dbReference type="InterPro" id="IPR000742">
    <property type="entry name" value="EGF"/>
</dbReference>
<dbReference type="EMBL" id="CAXLJL010000068">
    <property type="protein sequence ID" value="CAL5130644.1"/>
    <property type="molecule type" value="Genomic_DNA"/>
</dbReference>
<dbReference type="AlphaFoldDB" id="A0AAV2T0E2"/>
<feature type="compositionally biased region" description="Polar residues" evidence="1">
    <location>
        <begin position="276"/>
        <end position="289"/>
    </location>
</feature>
<name>A0AAV2T0E2_CALDB</name>
<evidence type="ECO:0000256" key="1">
    <source>
        <dbReference type="SAM" id="MobiDB-lite"/>
    </source>
</evidence>